<dbReference type="Proteomes" id="UP001553161">
    <property type="component" value="Unassembled WGS sequence"/>
</dbReference>
<dbReference type="EMBL" id="JBFBVU010000014">
    <property type="protein sequence ID" value="MEV8467500.1"/>
    <property type="molecule type" value="Genomic_DNA"/>
</dbReference>
<accession>A0ABV3L7F1</accession>
<evidence type="ECO:0000313" key="2">
    <source>
        <dbReference type="Proteomes" id="UP001553161"/>
    </source>
</evidence>
<evidence type="ECO:0000313" key="1">
    <source>
        <dbReference type="EMBL" id="MEV8467500.1"/>
    </source>
</evidence>
<name>A0ABV3L7F1_9RHOB</name>
<reference evidence="1 2" key="1">
    <citation type="submission" date="2024-07" db="EMBL/GenBank/DDBJ databases">
        <authorList>
            <person name="Kang M."/>
        </authorList>
    </citation>
    <scope>NUCLEOTIDE SEQUENCE [LARGE SCALE GENOMIC DNA]</scope>
    <source>
        <strain evidence="1 2">DFM31</strain>
    </source>
</reference>
<sequence length="155" mass="16474">MLAQRDFQSTTTEWPSRRWLAVVLCAALVLVQAGFACARPTGELTEICSDTGVAIVRIDIAGNVVEQGGPRAPGCDSCRFCATLGSADLGMAVAPDRPDFPITAGPRPAACSLHCTTPDLWPETRGPPSDSKMTLCLFPVRTPAPVFETGRPSWT</sequence>
<comment type="caution">
    <text evidence="1">The sequence shown here is derived from an EMBL/GenBank/DDBJ whole genome shotgun (WGS) entry which is preliminary data.</text>
</comment>
<organism evidence="1 2">
    <name type="scientific">Meridianimarinicoccus marinus</name>
    <dbReference type="NCBI Taxonomy" id="3231483"/>
    <lineage>
        <taxon>Bacteria</taxon>
        <taxon>Pseudomonadati</taxon>
        <taxon>Pseudomonadota</taxon>
        <taxon>Alphaproteobacteria</taxon>
        <taxon>Rhodobacterales</taxon>
        <taxon>Paracoccaceae</taxon>
        <taxon>Meridianimarinicoccus</taxon>
    </lineage>
</organism>
<protein>
    <submittedName>
        <fullName evidence="1">Uncharacterized protein</fullName>
    </submittedName>
</protein>
<proteinExistence type="predicted"/>
<keyword evidence="2" id="KW-1185">Reference proteome</keyword>
<dbReference type="RefSeq" id="WP_366193330.1">
    <property type="nucleotide sequence ID" value="NZ_JBFBVU010000014.1"/>
</dbReference>
<gene>
    <name evidence="1" type="ORF">AB0T83_12000</name>
</gene>